<evidence type="ECO:0000313" key="3">
    <source>
        <dbReference type="Proteomes" id="UP000001916"/>
    </source>
</evidence>
<proteinExistence type="predicted"/>
<organism evidence="2 3">
    <name type="scientific">Allomeiothermus silvanus (strain ATCC 700542 / DSM 9946 / NBRC 106475 / NCIMB 13440 / VI-R2)</name>
    <name type="common">Thermus silvanus</name>
    <dbReference type="NCBI Taxonomy" id="526227"/>
    <lineage>
        <taxon>Bacteria</taxon>
        <taxon>Thermotogati</taxon>
        <taxon>Deinococcota</taxon>
        <taxon>Deinococci</taxon>
        <taxon>Thermales</taxon>
        <taxon>Thermaceae</taxon>
        <taxon>Allomeiothermus</taxon>
    </lineage>
</organism>
<feature type="compositionally biased region" description="Basic and acidic residues" evidence="1">
    <location>
        <begin position="88"/>
        <end position="97"/>
    </location>
</feature>
<dbReference type="eggNOG" id="COG4695">
    <property type="taxonomic scope" value="Bacteria"/>
</dbReference>
<dbReference type="STRING" id="526227.Mesil_1198"/>
<dbReference type="HOGENOM" id="CLU_574663_0_0_0"/>
<dbReference type="EMBL" id="CP002042">
    <property type="protein sequence ID" value="ADH63096.1"/>
    <property type="molecule type" value="Genomic_DNA"/>
</dbReference>
<dbReference type="RefSeq" id="WP_013157673.1">
    <property type="nucleotide sequence ID" value="NC_014212.1"/>
</dbReference>
<dbReference type="AlphaFoldDB" id="D7BDU5"/>
<dbReference type="Pfam" id="PF04860">
    <property type="entry name" value="Phage_portal"/>
    <property type="match status" value="1"/>
</dbReference>
<dbReference type="Proteomes" id="UP000001916">
    <property type="component" value="Chromosome"/>
</dbReference>
<feature type="region of interest" description="Disordered" evidence="1">
    <location>
        <begin position="86"/>
        <end position="110"/>
    </location>
</feature>
<reference evidence="2 3" key="1">
    <citation type="journal article" date="2010" name="Stand. Genomic Sci.">
        <title>Complete genome sequence of Meiothermus silvanus type strain (VI-R2).</title>
        <authorList>
            <person name="Sikorski J."/>
            <person name="Tindall B.J."/>
            <person name="Lowry S."/>
            <person name="Lucas S."/>
            <person name="Nolan M."/>
            <person name="Copeland A."/>
            <person name="Glavina Del Rio T."/>
            <person name="Tice H."/>
            <person name="Cheng J.F."/>
            <person name="Han C."/>
            <person name="Pitluck S."/>
            <person name="Liolios K."/>
            <person name="Ivanova N."/>
            <person name="Mavromatis K."/>
            <person name="Mikhailova N."/>
            <person name="Pati A."/>
            <person name="Goodwin L."/>
            <person name="Chen A."/>
            <person name="Palaniappan K."/>
            <person name="Land M."/>
            <person name="Hauser L."/>
            <person name="Chang Y.J."/>
            <person name="Jeffries C.D."/>
            <person name="Rohde M."/>
            <person name="Goker M."/>
            <person name="Woyke T."/>
            <person name="Bristow J."/>
            <person name="Eisen J.A."/>
            <person name="Markowitz V."/>
            <person name="Hugenholtz P."/>
            <person name="Kyrpides N.C."/>
            <person name="Klenk H.P."/>
            <person name="Lapidus A."/>
        </authorList>
    </citation>
    <scope>NUCLEOTIDE SEQUENCE [LARGE SCALE GENOMIC DNA]</scope>
    <source>
        <strain evidence="3">ATCC 700542 / DSM 9946 / VI-R2</strain>
    </source>
</reference>
<evidence type="ECO:0000313" key="2">
    <source>
        <dbReference type="EMBL" id="ADH63096.1"/>
    </source>
</evidence>
<dbReference type="InterPro" id="IPR006944">
    <property type="entry name" value="Phage/GTA_portal"/>
</dbReference>
<gene>
    <name evidence="2" type="ordered locus">Mesil_1198</name>
</gene>
<dbReference type="KEGG" id="msv:Mesil_1198"/>
<dbReference type="OrthoDB" id="5449776at2"/>
<protein>
    <submittedName>
        <fullName evidence="2">Portal protein</fullName>
    </submittedName>
</protein>
<name>D7BDU5_ALLS1</name>
<sequence length="475" mass="52375">MSQRFDVTGQSVGWAEPPPLELRLSPDAATNPRIEESLASLTAFEATPIPWPLDPATLIDVWYGSPWLGAIGRLLGDALASANYDLEPAPRRPDGTRLGRGSGQTPHDERQYDQGMAWLEREDLGQDGLSLYSLPELARTLALHLDQTGNAFVEVVRDRAGRGPIRLAVLLPQFVSYVIRREDGIAKPMLYQLDPYWGQQWFIPFGTRLPGAPEREYLHQRLPNSVSNVYGLPPWIEARQSVEVDNAHRAYLRGFFRSHAAPRWLVEITQDPSWTGPQPAQEQVDQVRALIVNYLSANAGEMAGRNLVLSYPGGILLRATPMDQKIDDPTFGTTAKNARDEIMAVRHVSLINLGLPEGGYRATADQQSDNFDRQVLEPFAAPLLAMFNRVLRTPPPSGLGITDYRLVAEFRDVDILQQRIEAVIKAAGRPVLSGDEARELLGYEPRGDDEVLVPAGLVPAGSLVPPPGPDDGSPE</sequence>
<keyword evidence="3" id="KW-1185">Reference proteome</keyword>
<accession>D7BDU5</accession>
<evidence type="ECO:0000256" key="1">
    <source>
        <dbReference type="SAM" id="MobiDB-lite"/>
    </source>
</evidence>